<keyword evidence="3" id="KW-0333">Golgi apparatus</keyword>
<proteinExistence type="predicted"/>
<comment type="subcellular location">
    <subcellularLocation>
        <location evidence="1">Golgi apparatus membrane</location>
    </subcellularLocation>
</comment>
<evidence type="ECO:0000256" key="1">
    <source>
        <dbReference type="ARBA" id="ARBA00004394"/>
    </source>
</evidence>
<sequence length="346" mass="38130">MGTTESSLAAAPALYHNSAATSEEETLLEKNTQSSSTLFSNVGFRVLGVQEGSPASKVGFVSFFDFIIEVNGIRLDTKDSILMELIAGNEDRVINLRLFNAKSRTTREVQLTPSRKWPGKGLLGVTIRFDCFQDAENHLLHVTKVEPGSPAVQAGLRSGSDYLLGTPEIVFKDSDDLYRQISYYLEASFPCFVYNCENDEIRIVHLKPSKQWNGQGVLGAEIAQGVLHRLPSSCLNTTGTSMGFVELDPDAQAATDVFLHHEKESDPASDSSFDEAIDSMHEQSSAVFEQKLEVECPEQETKECRVVEDEQSPVKSIDIQPPNPDKFPVSTIKVFADDTVSLQCVQ</sequence>
<dbReference type="InterPro" id="IPR036034">
    <property type="entry name" value="PDZ_sf"/>
</dbReference>
<gene>
    <name evidence="6" type="primary">AlNc14C118G6578</name>
    <name evidence="6" type="ORF">ALNC14_074360</name>
</gene>
<dbReference type="PANTHER" id="PTHR12893">
    <property type="entry name" value="GOLGI REASSEMBLY STACKING PROTEIN GRASP"/>
    <property type="match status" value="1"/>
</dbReference>
<accession>F0WJ47</accession>
<dbReference type="InterPro" id="IPR024958">
    <property type="entry name" value="GRASP_PDZ"/>
</dbReference>
<evidence type="ECO:0000256" key="3">
    <source>
        <dbReference type="ARBA" id="ARBA00023034"/>
    </source>
</evidence>
<reference evidence="6" key="1">
    <citation type="journal article" date="2011" name="PLoS Biol.">
        <title>Gene gain and loss during evolution of obligate parasitism in the white rust pathogen of Arabidopsis thaliana.</title>
        <authorList>
            <person name="Kemen E."/>
            <person name="Gardiner A."/>
            <person name="Schultz-Larsen T."/>
            <person name="Kemen A.C."/>
            <person name="Balmuth A.L."/>
            <person name="Robert-Seilaniantz A."/>
            <person name="Bailey K."/>
            <person name="Holub E."/>
            <person name="Studholme D.J."/>
            <person name="Maclean D."/>
            <person name="Jones J.D."/>
        </authorList>
    </citation>
    <scope>NUCLEOTIDE SEQUENCE</scope>
</reference>
<name>F0WJ47_9STRA</name>
<keyword evidence="2" id="KW-0677">Repeat</keyword>
<evidence type="ECO:0000259" key="5">
    <source>
        <dbReference type="PROSITE" id="PS51865"/>
    </source>
</evidence>
<dbReference type="Gene3D" id="2.30.42.10">
    <property type="match status" value="2"/>
</dbReference>
<dbReference type="PANTHER" id="PTHR12893:SF0">
    <property type="entry name" value="GRASP65"/>
    <property type="match status" value="1"/>
</dbReference>
<dbReference type="HOGENOM" id="CLU_025095_4_0_1"/>
<feature type="domain" description="PDZ GRASP-type" evidence="5">
    <location>
        <begin position="138"/>
        <end position="227"/>
    </location>
</feature>
<dbReference type="GO" id="GO:0007030">
    <property type="term" value="P:Golgi organization"/>
    <property type="evidence" value="ECO:0007669"/>
    <property type="project" value="TreeGrafter"/>
</dbReference>
<dbReference type="Pfam" id="PF04495">
    <property type="entry name" value="GRASP55_65"/>
    <property type="match status" value="1"/>
</dbReference>
<dbReference type="EMBL" id="FR824163">
    <property type="protein sequence ID" value="CCA21293.1"/>
    <property type="molecule type" value="Genomic_DNA"/>
</dbReference>
<dbReference type="SUPFAM" id="SSF50156">
    <property type="entry name" value="PDZ domain-like"/>
    <property type="match status" value="2"/>
</dbReference>
<dbReference type="GO" id="GO:0000139">
    <property type="term" value="C:Golgi membrane"/>
    <property type="evidence" value="ECO:0007669"/>
    <property type="project" value="UniProtKB-SubCell"/>
</dbReference>
<dbReference type="InterPro" id="IPR007583">
    <property type="entry name" value="GRASP55_65"/>
</dbReference>
<reference evidence="6" key="2">
    <citation type="submission" date="2011-02" db="EMBL/GenBank/DDBJ databases">
        <authorList>
            <person name="MacLean D."/>
        </authorList>
    </citation>
    <scope>NUCLEOTIDE SEQUENCE</scope>
</reference>
<evidence type="ECO:0000256" key="4">
    <source>
        <dbReference type="ARBA" id="ARBA00023136"/>
    </source>
</evidence>
<organism evidence="6">
    <name type="scientific">Albugo laibachii Nc14</name>
    <dbReference type="NCBI Taxonomy" id="890382"/>
    <lineage>
        <taxon>Eukaryota</taxon>
        <taxon>Sar</taxon>
        <taxon>Stramenopiles</taxon>
        <taxon>Oomycota</taxon>
        <taxon>Peronosporomycetes</taxon>
        <taxon>Albuginales</taxon>
        <taxon>Albuginaceae</taxon>
        <taxon>Albugo</taxon>
    </lineage>
</organism>
<evidence type="ECO:0000256" key="2">
    <source>
        <dbReference type="ARBA" id="ARBA00022737"/>
    </source>
</evidence>
<dbReference type="AlphaFoldDB" id="F0WJ47"/>
<feature type="domain" description="PDZ GRASP-type" evidence="5">
    <location>
        <begin position="42"/>
        <end position="132"/>
    </location>
</feature>
<dbReference type="PROSITE" id="PS51865">
    <property type="entry name" value="PDZ_GRASP"/>
    <property type="match status" value="2"/>
</dbReference>
<evidence type="ECO:0000313" key="6">
    <source>
        <dbReference type="EMBL" id="CCA21293.1"/>
    </source>
</evidence>
<protein>
    <submittedName>
        <fullName evidence="6">Golgi reassemblystacking protein putative</fullName>
    </submittedName>
</protein>
<keyword evidence="4" id="KW-0472">Membrane</keyword>